<dbReference type="PANTHER" id="PTHR15396:SF1">
    <property type="entry name" value="RIBONUCLEASE P PROTEIN SUBUNIT P40"/>
    <property type="match status" value="1"/>
</dbReference>
<sequence>MLCPEVWNFPSPKVMITHRKDQDIEVVNKTVNMNYFYRSLIITCPDEIQTPTSIQDLITEDTDYYKLSDCSLTEFVEPVFIESFIKTGKVYCLSTDRNCIIQNCAAITPDGHLILHIPDYVFQTLGFEGTKRPHNFYEVKINLKTIKNHSKVRTSLQKLESFDFNITWEPNNEEICPSSIAKYFSERSINVSVHSLKTRNVMPSVNEIPAVTDVDIEEMVEWVGLLAYGADMTPTEPYISTYCQPESENAIKTGRISIMIASGFITPALINNICKKLSEHVLGREIDNYWASISIQSVENSLWQWNPSSQCMFQAHDSSCNVFFTHNGQTLYSIGQIKYS</sequence>
<dbReference type="EMBL" id="ODYU01001173">
    <property type="protein sequence ID" value="SOQ37015.1"/>
    <property type="molecule type" value="Genomic_DNA"/>
</dbReference>
<dbReference type="GO" id="GO:0004526">
    <property type="term" value="F:ribonuclease P activity"/>
    <property type="evidence" value="ECO:0007669"/>
    <property type="project" value="TreeGrafter"/>
</dbReference>
<dbReference type="AlphaFoldDB" id="A0A2H1V848"/>
<evidence type="ECO:0000313" key="1">
    <source>
        <dbReference type="EMBL" id="SOQ37015.1"/>
    </source>
</evidence>
<proteinExistence type="predicted"/>
<protein>
    <submittedName>
        <fullName evidence="1">SFRICE_000530</fullName>
    </submittedName>
</protein>
<dbReference type="GO" id="GO:0000172">
    <property type="term" value="C:ribonuclease MRP complex"/>
    <property type="evidence" value="ECO:0007669"/>
    <property type="project" value="TreeGrafter"/>
</dbReference>
<accession>A0A2H1V848</accession>
<dbReference type="GO" id="GO:0000171">
    <property type="term" value="F:ribonuclease MRP activity"/>
    <property type="evidence" value="ECO:0007669"/>
    <property type="project" value="TreeGrafter"/>
</dbReference>
<dbReference type="GO" id="GO:0000447">
    <property type="term" value="P:endonucleolytic cleavage in ITS1 to separate SSU-rRNA from 5.8S rRNA and LSU-rRNA from tricistronic rRNA transcript (SSU-rRNA, 5.8S rRNA, LSU-rRNA)"/>
    <property type="evidence" value="ECO:0007669"/>
    <property type="project" value="TreeGrafter"/>
</dbReference>
<dbReference type="GO" id="GO:0030681">
    <property type="term" value="C:multimeric ribonuclease P complex"/>
    <property type="evidence" value="ECO:0007669"/>
    <property type="project" value="TreeGrafter"/>
</dbReference>
<dbReference type="InterPro" id="IPR013893">
    <property type="entry name" value="RNase_P_Rpp40"/>
</dbReference>
<name>A0A2H1V848_SPOFR</name>
<reference evidence="1" key="1">
    <citation type="submission" date="2016-07" db="EMBL/GenBank/DDBJ databases">
        <authorList>
            <person name="Bretaudeau A."/>
        </authorList>
    </citation>
    <scope>NUCLEOTIDE SEQUENCE</scope>
    <source>
        <strain evidence="1">Rice</strain>
        <tissue evidence="1">Whole body</tissue>
    </source>
</reference>
<gene>
    <name evidence="1" type="ORF">SFRICE_000530</name>
</gene>
<dbReference type="GO" id="GO:0001682">
    <property type="term" value="P:tRNA 5'-leader removal"/>
    <property type="evidence" value="ECO:0007669"/>
    <property type="project" value="InterPro"/>
</dbReference>
<dbReference type="PANTHER" id="PTHR15396">
    <property type="entry name" value="RIBONUCLEASE P PROTEIN SUBUNIT P40"/>
    <property type="match status" value="1"/>
</dbReference>
<organism evidence="1">
    <name type="scientific">Spodoptera frugiperda</name>
    <name type="common">Fall armyworm</name>
    <dbReference type="NCBI Taxonomy" id="7108"/>
    <lineage>
        <taxon>Eukaryota</taxon>
        <taxon>Metazoa</taxon>
        <taxon>Ecdysozoa</taxon>
        <taxon>Arthropoda</taxon>
        <taxon>Hexapoda</taxon>
        <taxon>Insecta</taxon>
        <taxon>Pterygota</taxon>
        <taxon>Neoptera</taxon>
        <taxon>Endopterygota</taxon>
        <taxon>Lepidoptera</taxon>
        <taxon>Glossata</taxon>
        <taxon>Ditrysia</taxon>
        <taxon>Noctuoidea</taxon>
        <taxon>Noctuidae</taxon>
        <taxon>Amphipyrinae</taxon>
        <taxon>Spodoptera</taxon>
    </lineage>
</organism>
<dbReference type="Pfam" id="PF08584">
    <property type="entry name" value="Ribonuc_P_40"/>
    <property type="match status" value="1"/>
</dbReference>